<dbReference type="Gene3D" id="3.40.50.1820">
    <property type="entry name" value="alpha/beta hydrolase"/>
    <property type="match status" value="1"/>
</dbReference>
<reference evidence="3 4" key="1">
    <citation type="submission" date="2020-05" db="EMBL/GenBank/DDBJ databases">
        <title>Actinomadura verrucosospora NRRL-B18236 (PFL_A860) Genome sequencing and assembly.</title>
        <authorList>
            <person name="Samborskyy M."/>
        </authorList>
    </citation>
    <scope>NUCLEOTIDE SEQUENCE [LARGE SCALE GENOMIC DNA]</scope>
    <source>
        <strain evidence="3 4">NRRL:B18236</strain>
    </source>
</reference>
<dbReference type="Pfam" id="PF00561">
    <property type="entry name" value="Abhydrolase_1"/>
    <property type="match status" value="1"/>
</dbReference>
<protein>
    <submittedName>
        <fullName evidence="3">Alpha/beta hydrolase fold protein</fullName>
    </submittedName>
</protein>
<dbReference type="PANTHER" id="PTHR43329">
    <property type="entry name" value="EPOXIDE HYDROLASE"/>
    <property type="match status" value="1"/>
</dbReference>
<name>A0A7D3W186_ACTVE</name>
<dbReference type="AlphaFoldDB" id="A0A7D3W186"/>
<sequence>MSGHDTSLVEVDGPWTHRAVSAGGTRFHVAEAGEGPLVLLLHGFPQFWWSWHHQLVSLANAGYRAVAVDLRGYGGSDKPPRGYDLITLAGDAAGLVRALGEPNAVVCGHDWGGLLAWTTAVYHPKTVQRLAVVGAPHPLRLRQSVLGDPRGQGRAARHTFAFQVPMWPERRLVRDDGELAGRLLRDWSGPGWPDERTERFARKAVQIPGTAHCALEYHRWMIRSQARPDGIRYARRMRTPVQAPTLQLHGALDTCTLPSTAQGSGRYVAAPYRWKLIEGAGHFPHQERPRAFDAQLLGWLADPEPDS</sequence>
<evidence type="ECO:0000256" key="1">
    <source>
        <dbReference type="ARBA" id="ARBA00022801"/>
    </source>
</evidence>
<dbReference type="PRINTS" id="PR00412">
    <property type="entry name" value="EPOXHYDRLASE"/>
</dbReference>
<dbReference type="GO" id="GO:0016787">
    <property type="term" value="F:hydrolase activity"/>
    <property type="evidence" value="ECO:0007669"/>
    <property type="project" value="UniProtKB-KW"/>
</dbReference>
<dbReference type="EMBL" id="CP053892">
    <property type="protein sequence ID" value="QKG23936.1"/>
    <property type="molecule type" value="Genomic_DNA"/>
</dbReference>
<dbReference type="PRINTS" id="PR00111">
    <property type="entry name" value="ABHYDROLASE"/>
</dbReference>
<keyword evidence="1 3" id="KW-0378">Hydrolase</keyword>
<dbReference type="InterPro" id="IPR000639">
    <property type="entry name" value="Epox_hydrolase-like"/>
</dbReference>
<evidence type="ECO:0000313" key="4">
    <source>
        <dbReference type="Proteomes" id="UP000501240"/>
    </source>
</evidence>
<accession>A0A7D3W186</accession>
<dbReference type="RefSeq" id="WP_173097816.1">
    <property type="nucleotide sequence ID" value="NZ_CP053892.1"/>
</dbReference>
<feature type="domain" description="AB hydrolase-1" evidence="2">
    <location>
        <begin position="36"/>
        <end position="288"/>
    </location>
</feature>
<evidence type="ECO:0000259" key="2">
    <source>
        <dbReference type="Pfam" id="PF00561"/>
    </source>
</evidence>
<dbReference type="InterPro" id="IPR000073">
    <property type="entry name" value="AB_hydrolase_1"/>
</dbReference>
<proteinExistence type="predicted"/>
<organism evidence="3 4">
    <name type="scientific">Actinomadura verrucosospora</name>
    <dbReference type="NCBI Taxonomy" id="46165"/>
    <lineage>
        <taxon>Bacteria</taxon>
        <taxon>Bacillati</taxon>
        <taxon>Actinomycetota</taxon>
        <taxon>Actinomycetes</taxon>
        <taxon>Streptosporangiales</taxon>
        <taxon>Thermomonosporaceae</taxon>
        <taxon>Actinomadura</taxon>
    </lineage>
</organism>
<evidence type="ECO:0000313" key="3">
    <source>
        <dbReference type="EMBL" id="QKG23936.1"/>
    </source>
</evidence>
<dbReference type="SUPFAM" id="SSF53474">
    <property type="entry name" value="alpha/beta-Hydrolases"/>
    <property type="match status" value="1"/>
</dbReference>
<dbReference type="InterPro" id="IPR029058">
    <property type="entry name" value="AB_hydrolase_fold"/>
</dbReference>
<dbReference type="Proteomes" id="UP000501240">
    <property type="component" value="Chromosome"/>
</dbReference>
<gene>
    <name evidence="3" type="ORF">ACTIVE_5579</name>
</gene>
<keyword evidence="4" id="KW-1185">Reference proteome</keyword>